<feature type="chain" id="PRO_5008900182" evidence="4">
    <location>
        <begin position="21"/>
        <end position="178"/>
    </location>
</feature>
<organism evidence="6">
    <name type="scientific">Anthurium amnicola</name>
    <dbReference type="NCBI Taxonomy" id="1678845"/>
    <lineage>
        <taxon>Eukaryota</taxon>
        <taxon>Viridiplantae</taxon>
        <taxon>Streptophyta</taxon>
        <taxon>Embryophyta</taxon>
        <taxon>Tracheophyta</taxon>
        <taxon>Spermatophyta</taxon>
        <taxon>Magnoliopsida</taxon>
        <taxon>Liliopsida</taxon>
        <taxon>Araceae</taxon>
        <taxon>Pothoideae</taxon>
        <taxon>Potheae</taxon>
        <taxon>Anthurium</taxon>
    </lineage>
</organism>
<feature type="transmembrane region" description="Helical" evidence="3">
    <location>
        <begin position="159"/>
        <end position="177"/>
    </location>
</feature>
<dbReference type="EMBL" id="GDJX01014524">
    <property type="protein sequence ID" value="JAT53412.1"/>
    <property type="molecule type" value="Transcribed_RNA"/>
</dbReference>
<evidence type="ECO:0000256" key="2">
    <source>
        <dbReference type="SAM" id="MobiDB-lite"/>
    </source>
</evidence>
<keyword evidence="3" id="KW-0812">Transmembrane</keyword>
<gene>
    <name evidence="6" type="primary">PPP4R4</name>
    <name evidence="6" type="ORF">g.23408</name>
</gene>
<feature type="signal peptide" evidence="4">
    <location>
        <begin position="1"/>
        <end position="20"/>
    </location>
</feature>
<dbReference type="InterPro" id="IPR018466">
    <property type="entry name" value="Kre9/Knh1-like_N"/>
</dbReference>
<dbReference type="AlphaFoldDB" id="A0A1D1YFK7"/>
<evidence type="ECO:0000313" key="6">
    <source>
        <dbReference type="EMBL" id="JAT53412.1"/>
    </source>
</evidence>
<keyword evidence="3" id="KW-1133">Transmembrane helix</keyword>
<reference evidence="6" key="1">
    <citation type="submission" date="2015-07" db="EMBL/GenBank/DDBJ databases">
        <title>Transcriptome Assembly of Anthurium amnicola.</title>
        <authorList>
            <person name="Suzuki J."/>
        </authorList>
    </citation>
    <scope>NUCLEOTIDE SEQUENCE</scope>
</reference>
<feature type="domain" description="Yeast cell wall synthesis Kre9/Knh1-like N-terminal" evidence="5">
    <location>
        <begin position="27"/>
        <end position="120"/>
    </location>
</feature>
<keyword evidence="1 4" id="KW-0732">Signal</keyword>
<dbReference type="Pfam" id="PF10342">
    <property type="entry name" value="Kre9_KNH"/>
    <property type="match status" value="1"/>
</dbReference>
<proteinExistence type="predicted"/>
<keyword evidence="3" id="KW-0472">Membrane</keyword>
<evidence type="ECO:0000256" key="3">
    <source>
        <dbReference type="SAM" id="Phobius"/>
    </source>
</evidence>
<feature type="region of interest" description="Disordered" evidence="2">
    <location>
        <begin position="124"/>
        <end position="151"/>
    </location>
</feature>
<sequence>MKYTIPTLFAFVCLALLATAEIKILYPSTAYWLVANSTATVLWNSTDPVNDPQRFSIFLVNPNVPDLKQYALANNAITSNHNVSIAVPNLTKDVQQGYTIIFTNIGNIAEVYATSETFDVKPSGSAISTYTPPTPPSTGSGGSSTSSTGKPSGSEIVSARIYLSAFFAVAVVAAMMAI</sequence>
<evidence type="ECO:0000259" key="5">
    <source>
        <dbReference type="Pfam" id="PF10342"/>
    </source>
</evidence>
<evidence type="ECO:0000256" key="4">
    <source>
        <dbReference type="SAM" id="SignalP"/>
    </source>
</evidence>
<protein>
    <submittedName>
        <fullName evidence="6">Serine/threonine-protein phosphatase 4 regulatory subunit 4</fullName>
    </submittedName>
</protein>
<name>A0A1D1YFK7_9ARAE</name>
<evidence type="ECO:0000256" key="1">
    <source>
        <dbReference type="ARBA" id="ARBA00022729"/>
    </source>
</evidence>
<accession>A0A1D1YFK7</accession>